<keyword evidence="1" id="KW-0472">Membrane</keyword>
<dbReference type="Pfam" id="PF19601">
    <property type="entry name" value="DUF6106"/>
    <property type="match status" value="1"/>
</dbReference>
<organism evidence="2 3">
    <name type="scientific">Eubacterium segne</name>
    <dbReference type="NCBI Taxonomy" id="2763045"/>
    <lineage>
        <taxon>Bacteria</taxon>
        <taxon>Bacillati</taxon>
        <taxon>Bacillota</taxon>
        <taxon>Clostridia</taxon>
        <taxon>Eubacteriales</taxon>
        <taxon>Eubacteriaceae</taxon>
        <taxon>Eubacterium</taxon>
    </lineage>
</organism>
<protein>
    <submittedName>
        <fullName evidence="2">Uncharacterized protein</fullName>
    </submittedName>
</protein>
<name>A0ABR7F1L5_9FIRM</name>
<dbReference type="InterPro" id="IPR046088">
    <property type="entry name" value="DUF6106"/>
</dbReference>
<keyword evidence="3" id="KW-1185">Reference proteome</keyword>
<sequence>MDEVFVEQIVKKKISISGILMRAIAIIFVLAGIFSMLIIGALGLTITALLIYVTYIIWGYTSVEYEYSFLNGELSIDKIMGQRKRKTIACYDIKNAEIVAPSMSDEVVSKINNTITKDYSTRCRNANLYSMIVNDSDGRKQVIFEPNEKVLDAMYHVKPSIVKK</sequence>
<accession>A0ABR7F1L5</accession>
<comment type="caution">
    <text evidence="2">The sequence shown here is derived from an EMBL/GenBank/DDBJ whole genome shotgun (WGS) entry which is preliminary data.</text>
</comment>
<feature type="transmembrane region" description="Helical" evidence="1">
    <location>
        <begin position="20"/>
        <end position="53"/>
    </location>
</feature>
<evidence type="ECO:0000256" key="1">
    <source>
        <dbReference type="SAM" id="Phobius"/>
    </source>
</evidence>
<gene>
    <name evidence="2" type="ORF">H8S00_05865</name>
</gene>
<keyword evidence="1" id="KW-0812">Transmembrane</keyword>
<evidence type="ECO:0000313" key="2">
    <source>
        <dbReference type="EMBL" id="MBC5667507.1"/>
    </source>
</evidence>
<reference evidence="2 3" key="1">
    <citation type="submission" date="2020-08" db="EMBL/GenBank/DDBJ databases">
        <title>Genome public.</title>
        <authorList>
            <person name="Liu C."/>
            <person name="Sun Q."/>
        </authorList>
    </citation>
    <scope>NUCLEOTIDE SEQUENCE [LARGE SCALE GENOMIC DNA]</scope>
    <source>
        <strain evidence="2 3">BX4</strain>
    </source>
</reference>
<proteinExistence type="predicted"/>
<dbReference type="RefSeq" id="WP_021952852.1">
    <property type="nucleotide sequence ID" value="NZ_JACOOZ010000003.1"/>
</dbReference>
<dbReference type="Proteomes" id="UP000597877">
    <property type="component" value="Unassembled WGS sequence"/>
</dbReference>
<keyword evidence="1" id="KW-1133">Transmembrane helix</keyword>
<evidence type="ECO:0000313" key="3">
    <source>
        <dbReference type="Proteomes" id="UP000597877"/>
    </source>
</evidence>
<dbReference type="EMBL" id="JACOOZ010000003">
    <property type="protein sequence ID" value="MBC5667507.1"/>
    <property type="molecule type" value="Genomic_DNA"/>
</dbReference>